<protein>
    <submittedName>
        <fullName evidence="2">Uncharacterized protein</fullName>
    </submittedName>
</protein>
<reference evidence="2 3" key="1">
    <citation type="journal article" date="2021" name="Elife">
        <title>Chloroplast acquisition without the gene transfer in kleptoplastic sea slugs, Plakobranchus ocellatus.</title>
        <authorList>
            <person name="Maeda T."/>
            <person name="Takahashi S."/>
            <person name="Yoshida T."/>
            <person name="Shimamura S."/>
            <person name="Takaki Y."/>
            <person name="Nagai Y."/>
            <person name="Toyoda A."/>
            <person name="Suzuki Y."/>
            <person name="Arimoto A."/>
            <person name="Ishii H."/>
            <person name="Satoh N."/>
            <person name="Nishiyama T."/>
            <person name="Hasebe M."/>
            <person name="Maruyama T."/>
            <person name="Minagawa J."/>
            <person name="Obokata J."/>
            <person name="Shigenobu S."/>
        </authorList>
    </citation>
    <scope>NUCLEOTIDE SEQUENCE [LARGE SCALE GENOMIC DNA]</scope>
</reference>
<dbReference type="EMBL" id="BLXT01003741">
    <property type="protein sequence ID" value="GFO04816.1"/>
    <property type="molecule type" value="Genomic_DNA"/>
</dbReference>
<comment type="caution">
    <text evidence="2">The sequence shown here is derived from an EMBL/GenBank/DDBJ whole genome shotgun (WGS) entry which is preliminary data.</text>
</comment>
<feature type="region of interest" description="Disordered" evidence="1">
    <location>
        <begin position="21"/>
        <end position="108"/>
    </location>
</feature>
<dbReference type="Proteomes" id="UP000735302">
    <property type="component" value="Unassembled WGS sequence"/>
</dbReference>
<dbReference type="AlphaFoldDB" id="A0AAV4ADU3"/>
<name>A0AAV4ADU3_9GAST</name>
<keyword evidence="3" id="KW-1185">Reference proteome</keyword>
<sequence length="108" mass="11542">MVGFHNHFGYVEAGHLNEATQSLTKRSSPSNHNCNEAWATSPKGGKSNPEPSVVRGRHVSEEAGQGTTGSPGDAPKIVSRSQFQNDTLVVGQVEKKPPPVMHVIENAN</sequence>
<proteinExistence type="predicted"/>
<evidence type="ECO:0000313" key="2">
    <source>
        <dbReference type="EMBL" id="GFO04816.1"/>
    </source>
</evidence>
<organism evidence="2 3">
    <name type="scientific">Plakobranchus ocellatus</name>
    <dbReference type="NCBI Taxonomy" id="259542"/>
    <lineage>
        <taxon>Eukaryota</taxon>
        <taxon>Metazoa</taxon>
        <taxon>Spiralia</taxon>
        <taxon>Lophotrochozoa</taxon>
        <taxon>Mollusca</taxon>
        <taxon>Gastropoda</taxon>
        <taxon>Heterobranchia</taxon>
        <taxon>Euthyneura</taxon>
        <taxon>Panpulmonata</taxon>
        <taxon>Sacoglossa</taxon>
        <taxon>Placobranchoidea</taxon>
        <taxon>Plakobranchidae</taxon>
        <taxon>Plakobranchus</taxon>
    </lineage>
</organism>
<evidence type="ECO:0000256" key="1">
    <source>
        <dbReference type="SAM" id="MobiDB-lite"/>
    </source>
</evidence>
<gene>
    <name evidence="2" type="ORF">PoB_003132100</name>
</gene>
<evidence type="ECO:0000313" key="3">
    <source>
        <dbReference type="Proteomes" id="UP000735302"/>
    </source>
</evidence>
<accession>A0AAV4ADU3</accession>
<feature type="compositionally biased region" description="Polar residues" evidence="1">
    <location>
        <begin position="21"/>
        <end position="34"/>
    </location>
</feature>